<evidence type="ECO:0000313" key="1">
    <source>
        <dbReference type="EMBL" id="JAE09377.1"/>
    </source>
</evidence>
<proteinExistence type="predicted"/>
<organism evidence="1">
    <name type="scientific">Arundo donax</name>
    <name type="common">Giant reed</name>
    <name type="synonym">Donax arundinaceus</name>
    <dbReference type="NCBI Taxonomy" id="35708"/>
    <lineage>
        <taxon>Eukaryota</taxon>
        <taxon>Viridiplantae</taxon>
        <taxon>Streptophyta</taxon>
        <taxon>Embryophyta</taxon>
        <taxon>Tracheophyta</taxon>
        <taxon>Spermatophyta</taxon>
        <taxon>Magnoliopsida</taxon>
        <taxon>Liliopsida</taxon>
        <taxon>Poales</taxon>
        <taxon>Poaceae</taxon>
        <taxon>PACMAD clade</taxon>
        <taxon>Arundinoideae</taxon>
        <taxon>Arundineae</taxon>
        <taxon>Arundo</taxon>
    </lineage>
</organism>
<reference evidence="1" key="1">
    <citation type="submission" date="2014-09" db="EMBL/GenBank/DDBJ databases">
        <authorList>
            <person name="Magalhaes I.L.F."/>
            <person name="Oliveira U."/>
            <person name="Santos F.R."/>
            <person name="Vidigal T.H.D.A."/>
            <person name="Brescovit A.D."/>
            <person name="Santos A.J."/>
        </authorList>
    </citation>
    <scope>NUCLEOTIDE SEQUENCE</scope>
    <source>
        <tissue evidence="1">Shoot tissue taken approximately 20 cm above the soil surface</tissue>
    </source>
</reference>
<dbReference type="AlphaFoldDB" id="A0A0A9FAK4"/>
<accession>A0A0A9FAK4</accession>
<protein>
    <submittedName>
        <fullName evidence="1">Uncharacterized protein</fullName>
    </submittedName>
</protein>
<dbReference type="EMBL" id="GBRH01188519">
    <property type="protein sequence ID" value="JAE09377.1"/>
    <property type="molecule type" value="Transcribed_RNA"/>
</dbReference>
<name>A0A0A9FAK4_ARUDO</name>
<sequence length="143" mass="15554">MRSTAAGTCHCLGSPSLPELTVAAALAVHHRFAPPSAPLAPPARHTGPRTLLPLRPARAQLRQGRPRRDPFRGRRSASTPCCASASVTWRWMTRRVGAGFCARGGFWWSSLAAQCSAVEDEEQREELLMLGLGGERREIGGWI</sequence>
<reference evidence="1" key="2">
    <citation type="journal article" date="2015" name="Data Brief">
        <title>Shoot transcriptome of the giant reed, Arundo donax.</title>
        <authorList>
            <person name="Barrero R.A."/>
            <person name="Guerrero F.D."/>
            <person name="Moolhuijzen P."/>
            <person name="Goolsby J.A."/>
            <person name="Tidwell J."/>
            <person name="Bellgard S.E."/>
            <person name="Bellgard M.I."/>
        </authorList>
    </citation>
    <scope>NUCLEOTIDE SEQUENCE</scope>
    <source>
        <tissue evidence="1">Shoot tissue taken approximately 20 cm above the soil surface</tissue>
    </source>
</reference>